<comment type="similarity">
    <text evidence="7">Belongs to the nucleoporin Nup84/Nup107 family.</text>
</comment>
<dbReference type="PANTHER" id="PTHR13003">
    <property type="entry name" value="NUP107-RELATED"/>
    <property type="match status" value="1"/>
</dbReference>
<gene>
    <name evidence="9" type="primary">NUP84</name>
    <name evidence="9" type="ORF">BGZ70_010658</name>
</gene>
<comment type="subcellular location">
    <subcellularLocation>
        <location evidence="7">Nucleus</location>
        <location evidence="7">Nuclear pore complex</location>
    </subcellularLocation>
    <subcellularLocation>
        <location evidence="7">Nucleus membrane</location>
    </subcellularLocation>
</comment>
<organism evidence="9 10">
    <name type="scientific">Mortierella alpina</name>
    <name type="common">Oleaginous fungus</name>
    <name type="synonym">Mortierella renispora</name>
    <dbReference type="NCBI Taxonomy" id="64518"/>
    <lineage>
        <taxon>Eukaryota</taxon>
        <taxon>Fungi</taxon>
        <taxon>Fungi incertae sedis</taxon>
        <taxon>Mucoromycota</taxon>
        <taxon>Mortierellomycotina</taxon>
        <taxon>Mortierellomycetes</taxon>
        <taxon>Mortierellales</taxon>
        <taxon>Mortierellaceae</taxon>
        <taxon>Mortierella</taxon>
    </lineage>
</organism>
<dbReference type="PANTHER" id="PTHR13003:SF2">
    <property type="entry name" value="NUCLEAR PORE COMPLEX PROTEIN NUP107"/>
    <property type="match status" value="1"/>
</dbReference>
<dbReference type="GO" id="GO:0006406">
    <property type="term" value="P:mRNA export from nucleus"/>
    <property type="evidence" value="ECO:0007669"/>
    <property type="project" value="TreeGrafter"/>
</dbReference>
<evidence type="ECO:0000313" key="9">
    <source>
        <dbReference type="EMBL" id="KAF9967135.1"/>
    </source>
</evidence>
<dbReference type="Pfam" id="PF04121">
    <property type="entry name" value="Nup84_Nup100"/>
    <property type="match status" value="1"/>
</dbReference>
<dbReference type="Proteomes" id="UP000738359">
    <property type="component" value="Unassembled WGS sequence"/>
</dbReference>
<evidence type="ECO:0000313" key="10">
    <source>
        <dbReference type="Proteomes" id="UP000738359"/>
    </source>
</evidence>
<dbReference type="InterPro" id="IPR007252">
    <property type="entry name" value="Nup84/Nup107"/>
</dbReference>
<sequence length="808" mass="91509">MAFSTSSPFGGFSFPANVTSKITSNTLTSPSMDVDMESQPLFTETDAANDILGSRPDGYQESLETGIEYRKFARALERLQSYRQGTKKDLDIASVLPEFDAVCFTRAQQAERRMESDAGYAATGDADEYQLWQSEHNTWLLLSTLFRRPVVDKGPDALEWSDLDLVEHLTNTDSDFKHHRAVKVWLEVIAPHISPLITPKNHKPAPKAQMSFSFSAPADSSAPKYQDPDAPTRDGVRFSDHNQRAEHDLLRAVWQYIRRGQHQQARKACISAGEHWRAESISGGAPYAVSIAFTDPAYDRDEGLSGNKTRGLWKGTCYALAKEKSADQFERAVYGALCGDVESVIPVCSTWEDHAWARYNALVERMVEERLSQFNRGAPTKALPLPNVTITSAKDIFDSLANSEDKNLSHASKDIFRAIQISIILGRTDELLSKMAKEARASTKSGSPPRPHMLRFMTHFVLLLRSKGVSVPKADGDYFIKAFVDYLISRKMYDLAPLYASFLPAHLQIESCSAYLKTIDGPKKEREEHLMTIRKHGLDLHRILMATVDALLDKSRADFEKDGDYQENLRRSITASITSQERAHIKALEWLTFDTPQYEECLHRSNYLTRKYLAQGRLNAAYTLYKSLPGNIIQHEIHELAPMAQSIAHEHLYYKDLFAARDAFEKWKEAMESDLNNGAAQSVEARENTIKEKAQEAITEIESLLRSRWLFDCTLPGDMVRNQELKAIRQIYVSELVMNLHQVYFEMRGLIPEYLNNSVEMANMVASEASGAPLYSELSAMKRLQEFLRLVRLSSIELIKQEQNPFAY</sequence>
<keyword evidence="6 7" id="KW-0539">Nucleus</keyword>
<name>A0A9P6M604_MORAP</name>
<dbReference type="EMBL" id="JAAAHY010000099">
    <property type="protein sequence ID" value="KAF9967135.1"/>
    <property type="molecule type" value="Genomic_DNA"/>
</dbReference>
<keyword evidence="3" id="KW-0653">Protein transport</keyword>
<feature type="compositionally biased region" description="Low complexity" evidence="8">
    <location>
        <begin position="213"/>
        <end position="223"/>
    </location>
</feature>
<feature type="compositionally biased region" description="Basic and acidic residues" evidence="8">
    <location>
        <begin position="226"/>
        <end position="237"/>
    </location>
</feature>
<dbReference type="AlphaFoldDB" id="A0A9P6M604"/>
<evidence type="ECO:0000256" key="8">
    <source>
        <dbReference type="SAM" id="MobiDB-lite"/>
    </source>
</evidence>
<proteinExistence type="inferred from homology"/>
<dbReference type="GO" id="GO:0031965">
    <property type="term" value="C:nuclear membrane"/>
    <property type="evidence" value="ECO:0007669"/>
    <property type="project" value="UniProtKB-SubCell"/>
</dbReference>
<keyword evidence="5 7" id="KW-0906">Nuclear pore complex</keyword>
<reference evidence="9" key="1">
    <citation type="journal article" date="2020" name="Fungal Divers.">
        <title>Resolving the Mortierellaceae phylogeny through synthesis of multi-gene phylogenetics and phylogenomics.</title>
        <authorList>
            <person name="Vandepol N."/>
            <person name="Liber J."/>
            <person name="Desiro A."/>
            <person name="Na H."/>
            <person name="Kennedy M."/>
            <person name="Barry K."/>
            <person name="Grigoriev I.V."/>
            <person name="Miller A.N."/>
            <person name="O'Donnell K."/>
            <person name="Stajich J.E."/>
            <person name="Bonito G."/>
        </authorList>
    </citation>
    <scope>NUCLEOTIDE SEQUENCE</scope>
    <source>
        <strain evidence="9">CK1249</strain>
    </source>
</reference>
<dbReference type="GO" id="GO:0017056">
    <property type="term" value="F:structural constituent of nuclear pore"/>
    <property type="evidence" value="ECO:0007669"/>
    <property type="project" value="UniProtKB-UniRule"/>
</dbReference>
<dbReference type="OrthoDB" id="3098at2759"/>
<dbReference type="GO" id="GO:0000973">
    <property type="term" value="P:post-transcriptional tethering of RNA polymerase II gene DNA at nuclear periphery"/>
    <property type="evidence" value="ECO:0007669"/>
    <property type="project" value="TreeGrafter"/>
</dbReference>
<evidence type="ECO:0000256" key="2">
    <source>
        <dbReference type="ARBA" id="ARBA00022816"/>
    </source>
</evidence>
<keyword evidence="2" id="KW-0509">mRNA transport</keyword>
<protein>
    <recommendedName>
        <fullName evidence="7">Nuclear pore complex protein</fullName>
    </recommendedName>
</protein>
<dbReference type="GO" id="GO:0006606">
    <property type="term" value="P:protein import into nucleus"/>
    <property type="evidence" value="ECO:0007669"/>
    <property type="project" value="TreeGrafter"/>
</dbReference>
<evidence type="ECO:0000256" key="1">
    <source>
        <dbReference type="ARBA" id="ARBA00022448"/>
    </source>
</evidence>
<evidence type="ECO:0000256" key="5">
    <source>
        <dbReference type="ARBA" id="ARBA00023132"/>
    </source>
</evidence>
<accession>A0A9P6M604</accession>
<evidence type="ECO:0000256" key="4">
    <source>
        <dbReference type="ARBA" id="ARBA00023010"/>
    </source>
</evidence>
<dbReference type="GO" id="GO:0031080">
    <property type="term" value="C:nuclear pore outer ring"/>
    <property type="evidence" value="ECO:0007669"/>
    <property type="project" value="TreeGrafter"/>
</dbReference>
<keyword evidence="10" id="KW-1185">Reference proteome</keyword>
<feature type="region of interest" description="Disordered" evidence="8">
    <location>
        <begin position="213"/>
        <end position="237"/>
    </location>
</feature>
<evidence type="ECO:0000256" key="6">
    <source>
        <dbReference type="ARBA" id="ARBA00023242"/>
    </source>
</evidence>
<comment type="subunit">
    <text evidence="7">Part of the nuclear pore complex (NPC).</text>
</comment>
<keyword evidence="4 7" id="KW-0811">Translocation</keyword>
<evidence type="ECO:0000256" key="3">
    <source>
        <dbReference type="ARBA" id="ARBA00022927"/>
    </source>
</evidence>
<keyword evidence="7" id="KW-0472">Membrane</keyword>
<dbReference type="Gene3D" id="1.20.190.50">
    <property type="match status" value="1"/>
</dbReference>
<dbReference type="Gene3D" id="1.10.3450.20">
    <property type="match status" value="1"/>
</dbReference>
<comment type="function">
    <text evidence="7">Functions as a component of the nuclear pore complex (NPC).</text>
</comment>
<keyword evidence="1 7" id="KW-0813">Transport</keyword>
<comment type="caution">
    <text evidence="9">The sequence shown here is derived from an EMBL/GenBank/DDBJ whole genome shotgun (WGS) entry which is preliminary data.</text>
</comment>
<evidence type="ECO:0000256" key="7">
    <source>
        <dbReference type="RuleBase" id="RU365072"/>
    </source>
</evidence>